<evidence type="ECO:0000256" key="6">
    <source>
        <dbReference type="RuleBase" id="RU000680"/>
    </source>
</evidence>
<dbReference type="AlphaFoldDB" id="A0AAN9ALW1"/>
<keyword evidence="3 6" id="KW-1003">Cell membrane</keyword>
<proteinExistence type="inferred from homology"/>
<evidence type="ECO:0000256" key="1">
    <source>
        <dbReference type="ARBA" id="ARBA00004202"/>
    </source>
</evidence>
<comment type="caution">
    <text evidence="8">The sequence shown here is derived from an EMBL/GenBank/DDBJ whole genome shotgun (WGS) entry which is preliminary data.</text>
</comment>
<dbReference type="EMBL" id="JBAMIC010002259">
    <property type="protein sequence ID" value="KAK7089310.1"/>
    <property type="molecule type" value="Genomic_DNA"/>
</dbReference>
<reference evidence="8 9" key="1">
    <citation type="submission" date="2024-02" db="EMBL/GenBank/DDBJ databases">
        <title>Chromosome-scale genome assembly of the rough periwinkle Littorina saxatilis.</title>
        <authorList>
            <person name="De Jode A."/>
            <person name="Faria R."/>
            <person name="Formenti G."/>
            <person name="Sims Y."/>
            <person name="Smith T.P."/>
            <person name="Tracey A."/>
            <person name="Wood J.M.D."/>
            <person name="Zagrodzka Z.B."/>
            <person name="Johannesson K."/>
            <person name="Butlin R.K."/>
            <person name="Leder E.H."/>
        </authorList>
    </citation>
    <scope>NUCLEOTIDE SEQUENCE [LARGE SCALE GENOMIC DNA]</scope>
    <source>
        <strain evidence="8">Snail1</strain>
        <tissue evidence="8">Muscle</tissue>
    </source>
</reference>
<dbReference type="Pfam" id="PF01146">
    <property type="entry name" value="Caveolin"/>
    <property type="match status" value="1"/>
</dbReference>
<evidence type="ECO:0000256" key="2">
    <source>
        <dbReference type="ARBA" id="ARBA00010988"/>
    </source>
</evidence>
<protein>
    <recommendedName>
        <fullName evidence="6">Caveolin</fullName>
    </recommendedName>
</protein>
<evidence type="ECO:0000313" key="8">
    <source>
        <dbReference type="EMBL" id="KAK7089310.1"/>
    </source>
</evidence>
<dbReference type="PANTHER" id="PTHR10844:SF19">
    <property type="entry name" value="CAVEOLIN-2"/>
    <property type="match status" value="1"/>
</dbReference>
<name>A0AAN9ALW1_9CAEN</name>
<evidence type="ECO:0000256" key="5">
    <source>
        <dbReference type="ARBA" id="ARBA00023136"/>
    </source>
</evidence>
<keyword evidence="7" id="KW-0812">Transmembrane</keyword>
<feature type="transmembrane region" description="Helical" evidence="7">
    <location>
        <begin position="59"/>
        <end position="82"/>
    </location>
</feature>
<evidence type="ECO:0000313" key="9">
    <source>
        <dbReference type="Proteomes" id="UP001374579"/>
    </source>
</evidence>
<evidence type="ECO:0000256" key="4">
    <source>
        <dbReference type="ARBA" id="ARBA00023034"/>
    </source>
</evidence>
<evidence type="ECO:0000256" key="7">
    <source>
        <dbReference type="SAM" id="Phobius"/>
    </source>
</evidence>
<dbReference type="GO" id="GO:0005901">
    <property type="term" value="C:caveola"/>
    <property type="evidence" value="ECO:0007669"/>
    <property type="project" value="UniProtKB-SubCell"/>
</dbReference>
<keyword evidence="4 6" id="KW-0333">Golgi apparatus</keyword>
<dbReference type="InterPro" id="IPR001612">
    <property type="entry name" value="Caveolin"/>
</dbReference>
<dbReference type="GO" id="GO:0060090">
    <property type="term" value="F:molecular adaptor activity"/>
    <property type="evidence" value="ECO:0007669"/>
    <property type="project" value="TreeGrafter"/>
</dbReference>
<sequence>MAELDLVNRDPNNINDHVKVAFEDVLAEPDGAQSIDCIWRCSYNCFQCSKGCCYNVMSILCAIPLAFVWGWSFAVIAFYHVWTVAPFLKCFMINCGCCQKFYGTCIQCYLGPICETYGLFFSNIVVKNA</sequence>
<dbReference type="GO" id="GO:0000139">
    <property type="term" value="C:Golgi membrane"/>
    <property type="evidence" value="ECO:0007669"/>
    <property type="project" value="UniProtKB-SubCell"/>
</dbReference>
<keyword evidence="9" id="KW-1185">Reference proteome</keyword>
<gene>
    <name evidence="8" type="ORF">V1264_024690</name>
</gene>
<comment type="subcellular location">
    <subcellularLocation>
        <location evidence="1 6">Cell membrane</location>
        <topology evidence="1 6">Peripheral membrane protein</topology>
    </subcellularLocation>
    <subcellularLocation>
        <location evidence="6">Golgi apparatus membrane</location>
        <topology evidence="6">Peripheral membrane protein</topology>
    </subcellularLocation>
    <subcellularLocation>
        <location evidence="6">Membrane</location>
        <location evidence="6">Caveola</location>
        <topology evidence="6">Peripheral membrane protein</topology>
    </subcellularLocation>
</comment>
<accession>A0AAN9ALW1</accession>
<evidence type="ECO:0000256" key="3">
    <source>
        <dbReference type="ARBA" id="ARBA00022475"/>
    </source>
</evidence>
<dbReference type="PANTHER" id="PTHR10844">
    <property type="entry name" value="CAVEOLIN"/>
    <property type="match status" value="1"/>
</dbReference>
<dbReference type="Proteomes" id="UP001374579">
    <property type="component" value="Unassembled WGS sequence"/>
</dbReference>
<keyword evidence="7" id="KW-1133">Transmembrane helix</keyword>
<comment type="similarity">
    <text evidence="2 6">Belongs to the caveolin family.</text>
</comment>
<dbReference type="GO" id="GO:0070836">
    <property type="term" value="P:caveola assembly"/>
    <property type="evidence" value="ECO:0007669"/>
    <property type="project" value="InterPro"/>
</dbReference>
<organism evidence="8 9">
    <name type="scientific">Littorina saxatilis</name>
    <dbReference type="NCBI Taxonomy" id="31220"/>
    <lineage>
        <taxon>Eukaryota</taxon>
        <taxon>Metazoa</taxon>
        <taxon>Spiralia</taxon>
        <taxon>Lophotrochozoa</taxon>
        <taxon>Mollusca</taxon>
        <taxon>Gastropoda</taxon>
        <taxon>Caenogastropoda</taxon>
        <taxon>Littorinimorpha</taxon>
        <taxon>Littorinoidea</taxon>
        <taxon>Littorinidae</taxon>
        <taxon>Littorina</taxon>
    </lineage>
</organism>
<comment type="function">
    <text evidence="6">May act as a scaffolding protein within caveolar membranes. Interacts directly with G-protein alpha subunits and can functionally regulate their activity.</text>
</comment>
<keyword evidence="5 6" id="KW-0472">Membrane</keyword>